<dbReference type="InterPro" id="IPR036271">
    <property type="entry name" value="Tet_transcr_reg_TetR-rel_C_sf"/>
</dbReference>
<dbReference type="InterPro" id="IPR049445">
    <property type="entry name" value="TetR_SbtR-like_C"/>
</dbReference>
<gene>
    <name evidence="2" type="ORF">ACFQRF_09150</name>
</gene>
<organism evidence="2 3">
    <name type="scientific">Marinactinospora rubrisoli</name>
    <dbReference type="NCBI Taxonomy" id="2715399"/>
    <lineage>
        <taxon>Bacteria</taxon>
        <taxon>Bacillati</taxon>
        <taxon>Actinomycetota</taxon>
        <taxon>Actinomycetes</taxon>
        <taxon>Streptosporangiales</taxon>
        <taxon>Nocardiopsidaceae</taxon>
        <taxon>Marinactinospora</taxon>
    </lineage>
</organism>
<evidence type="ECO:0000313" key="2">
    <source>
        <dbReference type="EMBL" id="MFC7327908.1"/>
    </source>
</evidence>
<evidence type="ECO:0000259" key="1">
    <source>
        <dbReference type="Pfam" id="PF21597"/>
    </source>
</evidence>
<dbReference type="Proteomes" id="UP001596540">
    <property type="component" value="Unassembled WGS sequence"/>
</dbReference>
<keyword evidence="3" id="KW-1185">Reference proteome</keyword>
<dbReference type="EMBL" id="JBHTBH010000004">
    <property type="protein sequence ID" value="MFC7327908.1"/>
    <property type="molecule type" value="Genomic_DNA"/>
</dbReference>
<comment type="caution">
    <text evidence="2">The sequence shown here is derived from an EMBL/GenBank/DDBJ whole genome shotgun (WGS) entry which is preliminary data.</text>
</comment>
<name>A0ABW2KF16_9ACTN</name>
<dbReference type="SUPFAM" id="SSF48498">
    <property type="entry name" value="Tetracyclin repressor-like, C-terminal domain"/>
    <property type="match status" value="1"/>
</dbReference>
<dbReference type="Gene3D" id="1.10.357.10">
    <property type="entry name" value="Tetracycline Repressor, domain 2"/>
    <property type="match status" value="1"/>
</dbReference>
<sequence length="113" mass="12857">MLQVAREQLAAGLHRPLRFALVHALRDTRFAAVLEPTSDNEPQTSELKADLNRSVAHQLDRARRRGDIRRDVKADDVRRLLCGIEHAVRSCDNVPARIEVYLDVLLEGLRPSR</sequence>
<feature type="domain" description="Transcriptional regulator SbtR-like C-terminal" evidence="1">
    <location>
        <begin position="23"/>
        <end position="111"/>
    </location>
</feature>
<dbReference type="RefSeq" id="WP_379870479.1">
    <property type="nucleotide sequence ID" value="NZ_JBHTBH010000004.1"/>
</dbReference>
<reference evidence="3" key="1">
    <citation type="journal article" date="2019" name="Int. J. Syst. Evol. Microbiol.">
        <title>The Global Catalogue of Microorganisms (GCM) 10K type strain sequencing project: providing services to taxonomists for standard genome sequencing and annotation.</title>
        <authorList>
            <consortium name="The Broad Institute Genomics Platform"/>
            <consortium name="The Broad Institute Genome Sequencing Center for Infectious Disease"/>
            <person name="Wu L."/>
            <person name="Ma J."/>
        </authorList>
    </citation>
    <scope>NUCLEOTIDE SEQUENCE [LARGE SCALE GENOMIC DNA]</scope>
    <source>
        <strain evidence="3">CGMCC 4.7382</strain>
    </source>
</reference>
<protein>
    <recommendedName>
        <fullName evidence="1">Transcriptional regulator SbtR-like C-terminal domain-containing protein</fullName>
    </recommendedName>
</protein>
<evidence type="ECO:0000313" key="3">
    <source>
        <dbReference type="Proteomes" id="UP001596540"/>
    </source>
</evidence>
<dbReference type="Pfam" id="PF21597">
    <property type="entry name" value="TetR_C_43"/>
    <property type="match status" value="1"/>
</dbReference>
<accession>A0ABW2KF16</accession>
<proteinExistence type="predicted"/>